<evidence type="ECO:0000256" key="1">
    <source>
        <dbReference type="SAM" id="MobiDB-lite"/>
    </source>
</evidence>
<dbReference type="AlphaFoldDB" id="A0AA39HM50"/>
<accession>A0AA39HM50</accession>
<proteinExistence type="predicted"/>
<feature type="compositionally biased region" description="Basic and acidic residues" evidence="1">
    <location>
        <begin position="75"/>
        <end position="87"/>
    </location>
</feature>
<dbReference type="Proteomes" id="UP001175271">
    <property type="component" value="Unassembled WGS sequence"/>
</dbReference>
<evidence type="ECO:0000313" key="2">
    <source>
        <dbReference type="EMBL" id="KAK0408415.1"/>
    </source>
</evidence>
<feature type="region of interest" description="Disordered" evidence="1">
    <location>
        <begin position="67"/>
        <end position="95"/>
    </location>
</feature>
<keyword evidence="3" id="KW-1185">Reference proteome</keyword>
<dbReference type="EMBL" id="JAUCMV010000003">
    <property type="protein sequence ID" value="KAK0408415.1"/>
    <property type="molecule type" value="Genomic_DNA"/>
</dbReference>
<dbReference type="Gene3D" id="2.60.120.200">
    <property type="match status" value="1"/>
</dbReference>
<protein>
    <submittedName>
        <fullName evidence="2">Uncharacterized protein</fullName>
    </submittedName>
</protein>
<name>A0AA39HM50_9BILA</name>
<reference evidence="2" key="1">
    <citation type="submission" date="2023-06" db="EMBL/GenBank/DDBJ databases">
        <title>Genomic analysis of the entomopathogenic nematode Steinernema hermaphroditum.</title>
        <authorList>
            <person name="Schwarz E.M."/>
            <person name="Heppert J.K."/>
            <person name="Baniya A."/>
            <person name="Schwartz H.T."/>
            <person name="Tan C.-H."/>
            <person name="Antoshechkin I."/>
            <person name="Sternberg P.W."/>
            <person name="Goodrich-Blair H."/>
            <person name="Dillman A.R."/>
        </authorList>
    </citation>
    <scope>NUCLEOTIDE SEQUENCE</scope>
    <source>
        <strain evidence="2">PS9179</strain>
        <tissue evidence="2">Whole animal</tissue>
    </source>
</reference>
<sequence length="205" mass="23408">MDTVPYYNAGALGASLVKRNFDDRHLLEARARRLSGPQWPRLEVLAERPNAERRAVVRRKSKAQAKALKANSHMQSEHKSDTTRGEGGHAVQKGIPCKQDESNHVYTKRIYPVYEDSRTTPGTTPCSTSGKELNLFHNCVDGEIEICIFWAGCVIDDTFITDSIEDAQAHADETFNKLKEEEKIKKEAHDEEDRKKREEEEKKRK</sequence>
<comment type="caution">
    <text evidence="2">The sequence shown here is derived from an EMBL/GenBank/DDBJ whole genome shotgun (WGS) entry which is preliminary data.</text>
</comment>
<evidence type="ECO:0000313" key="3">
    <source>
        <dbReference type="Proteomes" id="UP001175271"/>
    </source>
</evidence>
<organism evidence="2 3">
    <name type="scientific">Steinernema hermaphroditum</name>
    <dbReference type="NCBI Taxonomy" id="289476"/>
    <lineage>
        <taxon>Eukaryota</taxon>
        <taxon>Metazoa</taxon>
        <taxon>Ecdysozoa</taxon>
        <taxon>Nematoda</taxon>
        <taxon>Chromadorea</taxon>
        <taxon>Rhabditida</taxon>
        <taxon>Tylenchina</taxon>
        <taxon>Panagrolaimomorpha</taxon>
        <taxon>Strongyloidoidea</taxon>
        <taxon>Steinernematidae</taxon>
        <taxon>Steinernema</taxon>
    </lineage>
</organism>
<gene>
    <name evidence="2" type="ORF">QR680_003942</name>
</gene>
<feature type="region of interest" description="Disordered" evidence="1">
    <location>
        <begin position="177"/>
        <end position="205"/>
    </location>
</feature>